<organism evidence="1 2">
    <name type="scientific">Clostridium tyrobutyricum DIVETGP</name>
    <dbReference type="NCBI Taxonomy" id="1408889"/>
    <lineage>
        <taxon>Bacteria</taxon>
        <taxon>Bacillati</taxon>
        <taxon>Bacillota</taxon>
        <taxon>Clostridia</taxon>
        <taxon>Eubacteriales</taxon>
        <taxon>Clostridiaceae</taxon>
        <taxon>Clostridium</taxon>
    </lineage>
</organism>
<protein>
    <submittedName>
        <fullName evidence="1">Uncharacterized protein</fullName>
    </submittedName>
</protein>
<evidence type="ECO:0000313" key="1">
    <source>
        <dbReference type="EMBL" id="CDL90480.1"/>
    </source>
</evidence>
<proteinExistence type="predicted"/>
<evidence type="ECO:0000313" key="2">
    <source>
        <dbReference type="Proteomes" id="UP000019482"/>
    </source>
</evidence>
<sequence>MNVLKYYILNIIYYIFTNCQLVNKIESRYAKSFNFAYLLN</sequence>
<comment type="caution">
    <text evidence="1">The sequence shown here is derived from an EMBL/GenBank/DDBJ whole genome shotgun (WGS) entry which is preliminary data.</text>
</comment>
<dbReference type="EMBL" id="CBXI010000007">
    <property type="protein sequence ID" value="CDL90480.1"/>
    <property type="molecule type" value="Genomic_DNA"/>
</dbReference>
<keyword evidence="2" id="KW-1185">Reference proteome</keyword>
<dbReference type="AlphaFoldDB" id="W6N3J8"/>
<name>W6N3J8_CLOTY</name>
<gene>
    <name evidence="1" type="ORF">CTDIVETGP_0550</name>
</gene>
<accession>W6N3J8</accession>
<dbReference type="Proteomes" id="UP000019482">
    <property type="component" value="Unassembled WGS sequence"/>
</dbReference>
<reference evidence="1 2" key="1">
    <citation type="journal article" date="2015" name="Genome Announc.">
        <title>Draft Genome Sequence of Clostridium tyrobutyricum Strain DIVETGP, Isolated from Cow's Milk for Grana Padano Production.</title>
        <authorList>
            <person name="Soggiu A."/>
            <person name="Piras C."/>
            <person name="Gaiarsa S."/>
            <person name="Sassera D."/>
            <person name="Roncada P."/>
            <person name="Bendixen E."/>
            <person name="Brasca M."/>
            <person name="Bonizzi L."/>
        </authorList>
    </citation>
    <scope>NUCLEOTIDE SEQUENCE [LARGE SCALE GENOMIC DNA]</scope>
    <source>
        <strain evidence="1 2">DIVETGP</strain>
    </source>
</reference>